<protein>
    <submittedName>
        <fullName evidence="2">Uncharacterized protein</fullName>
    </submittedName>
</protein>
<evidence type="ECO:0000256" key="1">
    <source>
        <dbReference type="SAM" id="MobiDB-lite"/>
    </source>
</evidence>
<reference evidence="2 3" key="1">
    <citation type="submission" date="2014-04" db="EMBL/GenBank/DDBJ databases">
        <authorList>
            <consortium name="DOE Joint Genome Institute"/>
            <person name="Kuo A."/>
            <person name="Tarkka M."/>
            <person name="Buscot F."/>
            <person name="Kohler A."/>
            <person name="Nagy L.G."/>
            <person name="Floudas D."/>
            <person name="Copeland A."/>
            <person name="Barry K.W."/>
            <person name="Cichocki N."/>
            <person name="Veneault-Fourrey C."/>
            <person name="LaButti K."/>
            <person name="Lindquist E.A."/>
            <person name="Lipzen A."/>
            <person name="Lundell T."/>
            <person name="Morin E."/>
            <person name="Murat C."/>
            <person name="Sun H."/>
            <person name="Tunlid A."/>
            <person name="Henrissat B."/>
            <person name="Grigoriev I.V."/>
            <person name="Hibbett D.S."/>
            <person name="Martin F."/>
            <person name="Nordberg H.P."/>
            <person name="Cantor M.N."/>
            <person name="Hua S.X."/>
        </authorList>
    </citation>
    <scope>NUCLEOTIDE SEQUENCE [LARGE SCALE GENOMIC DNA]</scope>
    <source>
        <strain evidence="2 3">F 1598</strain>
    </source>
</reference>
<dbReference type="InParanoid" id="A0A0C3BDF3"/>
<dbReference type="AlphaFoldDB" id="A0A0C3BDF3"/>
<organism evidence="2 3">
    <name type="scientific">Piloderma croceum (strain F 1598)</name>
    <dbReference type="NCBI Taxonomy" id="765440"/>
    <lineage>
        <taxon>Eukaryota</taxon>
        <taxon>Fungi</taxon>
        <taxon>Dikarya</taxon>
        <taxon>Basidiomycota</taxon>
        <taxon>Agaricomycotina</taxon>
        <taxon>Agaricomycetes</taxon>
        <taxon>Agaricomycetidae</taxon>
        <taxon>Atheliales</taxon>
        <taxon>Atheliaceae</taxon>
        <taxon>Piloderma</taxon>
    </lineage>
</organism>
<dbReference type="EMBL" id="KN833048">
    <property type="protein sequence ID" value="KIM75322.1"/>
    <property type="molecule type" value="Genomic_DNA"/>
</dbReference>
<sequence>MHCHHTPTQRLPLLFHLKPSHSSSVLGFGPNPSPPRVFAPEIEPRRLGFGFLAQTPSPGSHLPTQRPTTTITSSAPPHHLPLLLSILIFDCVPEIKPQWLGFGFLALN</sequence>
<feature type="compositionally biased region" description="Polar residues" evidence="1">
    <location>
        <begin position="54"/>
        <end position="72"/>
    </location>
</feature>
<evidence type="ECO:0000313" key="3">
    <source>
        <dbReference type="Proteomes" id="UP000054166"/>
    </source>
</evidence>
<name>A0A0C3BDF3_PILCF</name>
<proteinExistence type="predicted"/>
<dbReference type="Proteomes" id="UP000054166">
    <property type="component" value="Unassembled WGS sequence"/>
</dbReference>
<feature type="region of interest" description="Disordered" evidence="1">
    <location>
        <begin position="53"/>
        <end position="73"/>
    </location>
</feature>
<gene>
    <name evidence="2" type="ORF">PILCRDRAFT_13732</name>
</gene>
<keyword evidence="3" id="KW-1185">Reference proteome</keyword>
<reference evidence="3" key="2">
    <citation type="submission" date="2015-01" db="EMBL/GenBank/DDBJ databases">
        <title>Evolutionary Origins and Diversification of the Mycorrhizal Mutualists.</title>
        <authorList>
            <consortium name="DOE Joint Genome Institute"/>
            <consortium name="Mycorrhizal Genomics Consortium"/>
            <person name="Kohler A."/>
            <person name="Kuo A."/>
            <person name="Nagy L.G."/>
            <person name="Floudas D."/>
            <person name="Copeland A."/>
            <person name="Barry K.W."/>
            <person name="Cichocki N."/>
            <person name="Veneault-Fourrey C."/>
            <person name="LaButti K."/>
            <person name="Lindquist E.A."/>
            <person name="Lipzen A."/>
            <person name="Lundell T."/>
            <person name="Morin E."/>
            <person name="Murat C."/>
            <person name="Riley R."/>
            <person name="Ohm R."/>
            <person name="Sun H."/>
            <person name="Tunlid A."/>
            <person name="Henrissat B."/>
            <person name="Grigoriev I.V."/>
            <person name="Hibbett D.S."/>
            <person name="Martin F."/>
        </authorList>
    </citation>
    <scope>NUCLEOTIDE SEQUENCE [LARGE SCALE GENOMIC DNA]</scope>
    <source>
        <strain evidence="3">F 1598</strain>
    </source>
</reference>
<evidence type="ECO:0000313" key="2">
    <source>
        <dbReference type="EMBL" id="KIM75322.1"/>
    </source>
</evidence>
<dbReference type="HOGENOM" id="CLU_2197949_0_0_1"/>
<accession>A0A0C3BDF3</accession>